<name>A0AAJ8BN28_ASPNG</name>
<evidence type="ECO:0000313" key="2">
    <source>
        <dbReference type="RefSeq" id="XP_059600715.1"/>
    </source>
</evidence>
<reference evidence="2" key="1">
    <citation type="submission" date="2025-02" db="EMBL/GenBank/DDBJ databases">
        <authorList>
            <consortium name="NCBI Genome Project"/>
        </authorList>
    </citation>
    <scope>NUCLEOTIDE SEQUENCE</scope>
</reference>
<evidence type="ECO:0000256" key="1">
    <source>
        <dbReference type="SAM" id="MobiDB-lite"/>
    </source>
</evidence>
<accession>A0AAJ8BN28</accession>
<proteinExistence type="predicted"/>
<protein>
    <submittedName>
        <fullName evidence="2">Uncharacterized protein</fullName>
    </submittedName>
</protein>
<dbReference type="KEGG" id="ang:An04g09860"/>
<dbReference type="AlphaFoldDB" id="A0AAJ8BN28"/>
<gene>
    <name evidence="2" type="ORF">An04g09860</name>
</gene>
<sequence length="247" mass="27079">MSSFQRFVATTMRQKERHVGPSAVLIRSPHPAHVPGRLAVVVQTPDPLTKRFSTISTNKINVLYTHHPAVRPSMGHKEGMASIPNCLHRGRLSRISSDGSIAPPPPAPSNERAARRQIGSVLCTRPIALQYESSSELRIFLHSGPPLTGGANRRHPVSPARGATVSVGLDPWLPPLQAEKQRSLVPTRDEMLGPGPFPRAHAPRSWLVDGAIPSDKLCRTLQVTDFIKPLPHPPVERLPAADCRRCW</sequence>
<organism evidence="2">
    <name type="scientific">Aspergillus niger</name>
    <dbReference type="NCBI Taxonomy" id="5061"/>
    <lineage>
        <taxon>Eukaryota</taxon>
        <taxon>Fungi</taxon>
        <taxon>Dikarya</taxon>
        <taxon>Ascomycota</taxon>
        <taxon>Pezizomycotina</taxon>
        <taxon>Eurotiomycetes</taxon>
        <taxon>Eurotiomycetidae</taxon>
        <taxon>Eurotiales</taxon>
        <taxon>Aspergillaceae</taxon>
        <taxon>Aspergillus</taxon>
        <taxon>Aspergillus subgen. Circumdati</taxon>
    </lineage>
</organism>
<dbReference type="RefSeq" id="XP_059600715.1">
    <property type="nucleotide sequence ID" value="XM_059747788.1"/>
</dbReference>
<dbReference type="VEuPathDB" id="FungiDB:An04g09860"/>
<dbReference type="GeneID" id="84591061"/>
<feature type="region of interest" description="Disordered" evidence="1">
    <location>
        <begin position="95"/>
        <end position="114"/>
    </location>
</feature>
<reference evidence="2" key="2">
    <citation type="submission" date="2025-08" db="UniProtKB">
        <authorList>
            <consortium name="RefSeq"/>
        </authorList>
    </citation>
    <scope>IDENTIFICATION</scope>
</reference>